<feature type="non-terminal residue" evidence="1">
    <location>
        <position position="1"/>
    </location>
</feature>
<sequence length="89" mass="10408">MICEVQTFEVEKDGVKLVRLTKDMHVDLLSPISAQGETSYKGFLNLVKDLRQNYKVDIVFLLKTHTNNLRAQQIIQRMKFLNQFIQDPI</sequence>
<keyword evidence="2" id="KW-1185">Reference proteome</keyword>
<evidence type="ECO:0000313" key="1">
    <source>
        <dbReference type="EMBL" id="RDX78834.1"/>
    </source>
</evidence>
<name>A0A371FKM9_MUCPR</name>
<dbReference type="Proteomes" id="UP000257109">
    <property type="component" value="Unassembled WGS sequence"/>
</dbReference>
<dbReference type="AlphaFoldDB" id="A0A371FKM9"/>
<gene>
    <name evidence="1" type="ORF">CR513_40838</name>
</gene>
<dbReference type="EMBL" id="QJKJ01008731">
    <property type="protein sequence ID" value="RDX78834.1"/>
    <property type="molecule type" value="Genomic_DNA"/>
</dbReference>
<comment type="caution">
    <text evidence="1">The sequence shown here is derived from an EMBL/GenBank/DDBJ whole genome shotgun (WGS) entry which is preliminary data.</text>
</comment>
<reference evidence="1" key="1">
    <citation type="submission" date="2018-05" db="EMBL/GenBank/DDBJ databases">
        <title>Draft genome of Mucuna pruriens seed.</title>
        <authorList>
            <person name="Nnadi N.E."/>
            <person name="Vos R."/>
            <person name="Hasami M.H."/>
            <person name="Devisetty U.K."/>
            <person name="Aguiy J.C."/>
        </authorList>
    </citation>
    <scope>NUCLEOTIDE SEQUENCE [LARGE SCALE GENOMIC DNA]</scope>
    <source>
        <strain evidence="1">JCA_2017</strain>
    </source>
</reference>
<protein>
    <submittedName>
        <fullName evidence="1">Uncharacterized protein</fullName>
    </submittedName>
</protein>
<accession>A0A371FKM9</accession>
<proteinExistence type="predicted"/>
<evidence type="ECO:0000313" key="2">
    <source>
        <dbReference type="Proteomes" id="UP000257109"/>
    </source>
</evidence>
<organism evidence="1 2">
    <name type="scientific">Mucuna pruriens</name>
    <name type="common">Velvet bean</name>
    <name type="synonym">Dolichos pruriens</name>
    <dbReference type="NCBI Taxonomy" id="157652"/>
    <lineage>
        <taxon>Eukaryota</taxon>
        <taxon>Viridiplantae</taxon>
        <taxon>Streptophyta</taxon>
        <taxon>Embryophyta</taxon>
        <taxon>Tracheophyta</taxon>
        <taxon>Spermatophyta</taxon>
        <taxon>Magnoliopsida</taxon>
        <taxon>eudicotyledons</taxon>
        <taxon>Gunneridae</taxon>
        <taxon>Pentapetalae</taxon>
        <taxon>rosids</taxon>
        <taxon>fabids</taxon>
        <taxon>Fabales</taxon>
        <taxon>Fabaceae</taxon>
        <taxon>Papilionoideae</taxon>
        <taxon>50 kb inversion clade</taxon>
        <taxon>NPAAA clade</taxon>
        <taxon>indigoferoid/millettioid clade</taxon>
        <taxon>Phaseoleae</taxon>
        <taxon>Mucuna</taxon>
    </lineage>
</organism>